<protein>
    <submittedName>
        <fullName evidence="1">Uncharacterized protein</fullName>
    </submittedName>
</protein>
<evidence type="ECO:0000313" key="2">
    <source>
        <dbReference type="Proteomes" id="UP001597169"/>
    </source>
</evidence>
<name>A0ABW3PT10_9BACL</name>
<gene>
    <name evidence="1" type="ORF">ACFQ3J_19765</name>
</gene>
<sequence>MNAYDSDRDKNIETQFVKVLPSIWNKAKKETDKALEIERKMFGQARKVSK</sequence>
<accession>A0ABW3PT10</accession>
<dbReference type="RefSeq" id="WP_170862507.1">
    <property type="nucleotide sequence ID" value="NZ_JBHTKX010000003.1"/>
</dbReference>
<comment type="caution">
    <text evidence="1">The sequence shown here is derived from an EMBL/GenBank/DDBJ whole genome shotgun (WGS) entry which is preliminary data.</text>
</comment>
<keyword evidence="2" id="KW-1185">Reference proteome</keyword>
<dbReference type="EMBL" id="JBHTKX010000003">
    <property type="protein sequence ID" value="MFD1130389.1"/>
    <property type="molecule type" value="Genomic_DNA"/>
</dbReference>
<evidence type="ECO:0000313" key="1">
    <source>
        <dbReference type="EMBL" id="MFD1130389.1"/>
    </source>
</evidence>
<proteinExistence type="predicted"/>
<dbReference type="Proteomes" id="UP001597169">
    <property type="component" value="Unassembled WGS sequence"/>
</dbReference>
<reference evidence="2" key="1">
    <citation type="journal article" date="2019" name="Int. J. Syst. Evol. Microbiol.">
        <title>The Global Catalogue of Microorganisms (GCM) 10K type strain sequencing project: providing services to taxonomists for standard genome sequencing and annotation.</title>
        <authorList>
            <consortium name="The Broad Institute Genomics Platform"/>
            <consortium name="The Broad Institute Genome Sequencing Center for Infectious Disease"/>
            <person name="Wu L."/>
            <person name="Ma J."/>
        </authorList>
    </citation>
    <scope>NUCLEOTIDE SEQUENCE [LARGE SCALE GENOMIC DNA]</scope>
    <source>
        <strain evidence="2">CCUG 53519</strain>
    </source>
</reference>
<organism evidence="1 2">
    <name type="scientific">Paenibacillus provencensis</name>
    <dbReference type="NCBI Taxonomy" id="441151"/>
    <lineage>
        <taxon>Bacteria</taxon>
        <taxon>Bacillati</taxon>
        <taxon>Bacillota</taxon>
        <taxon>Bacilli</taxon>
        <taxon>Bacillales</taxon>
        <taxon>Paenibacillaceae</taxon>
        <taxon>Paenibacillus</taxon>
    </lineage>
</organism>